<organism evidence="1">
    <name type="scientific">Aspergillus arachidicola</name>
    <dbReference type="NCBI Taxonomy" id="656916"/>
    <lineage>
        <taxon>Eukaryota</taxon>
        <taxon>Fungi</taxon>
        <taxon>Dikarya</taxon>
        <taxon>Ascomycota</taxon>
        <taxon>Pezizomycotina</taxon>
        <taxon>Eurotiomycetes</taxon>
        <taxon>Eurotiomycetidae</taxon>
        <taxon>Eurotiales</taxon>
        <taxon>Aspergillaceae</taxon>
        <taxon>Aspergillus</taxon>
        <taxon>Aspergillus subgen. Circumdati</taxon>
    </lineage>
</organism>
<dbReference type="Proteomes" id="UP000325558">
    <property type="component" value="Unassembled WGS sequence"/>
</dbReference>
<name>A0A5N6YIJ0_9EURO</name>
<proteinExistence type="predicted"/>
<protein>
    <submittedName>
        <fullName evidence="1">Uncharacterized protein</fullName>
    </submittedName>
</protein>
<sequence length="102" mass="11227">MTIMWTVAFNRILGLLHGTPVPHFNPICHSFGVFLVQDRLTEPVTAFAALVVYPRIVFIARVHSYGDDNLFAGPSSGFTGGIVASSVAVDFMEVEREKFVVQ</sequence>
<dbReference type="AlphaFoldDB" id="A0A5N6YIJ0"/>
<gene>
    <name evidence="1" type="ORF">BDV24DRAFT_148590</name>
</gene>
<reference evidence="1" key="1">
    <citation type="submission" date="2019-04" db="EMBL/GenBank/DDBJ databases">
        <title>Friends and foes A comparative genomics study of 23 Aspergillus species from section Flavi.</title>
        <authorList>
            <consortium name="DOE Joint Genome Institute"/>
            <person name="Kjaerbolling I."/>
            <person name="Vesth T."/>
            <person name="Frisvad J.C."/>
            <person name="Nybo J.L."/>
            <person name="Theobald S."/>
            <person name="Kildgaard S."/>
            <person name="Isbrandt T."/>
            <person name="Kuo A."/>
            <person name="Sato A."/>
            <person name="Lyhne E.K."/>
            <person name="Kogle M.E."/>
            <person name="Wiebenga A."/>
            <person name="Kun R.S."/>
            <person name="Lubbers R.J."/>
            <person name="Makela M.R."/>
            <person name="Barry K."/>
            <person name="Chovatia M."/>
            <person name="Clum A."/>
            <person name="Daum C."/>
            <person name="Haridas S."/>
            <person name="He G."/>
            <person name="LaButti K."/>
            <person name="Lipzen A."/>
            <person name="Mondo S."/>
            <person name="Riley R."/>
            <person name="Salamov A."/>
            <person name="Simmons B.A."/>
            <person name="Magnuson J.K."/>
            <person name="Henrissat B."/>
            <person name="Mortensen U.H."/>
            <person name="Larsen T.O."/>
            <person name="Devries R.P."/>
            <person name="Grigoriev I.V."/>
            <person name="Machida M."/>
            <person name="Baker S.E."/>
            <person name="Andersen M.R."/>
        </authorList>
    </citation>
    <scope>NUCLEOTIDE SEQUENCE</scope>
    <source>
        <strain evidence="1">CBS 117612</strain>
    </source>
</reference>
<accession>A0A5N6YIJ0</accession>
<evidence type="ECO:0000313" key="1">
    <source>
        <dbReference type="EMBL" id="KAE8344713.1"/>
    </source>
</evidence>
<dbReference type="EMBL" id="ML737122">
    <property type="protein sequence ID" value="KAE8344713.1"/>
    <property type="molecule type" value="Genomic_DNA"/>
</dbReference>